<name>A0A1Y2EG90_9BASI</name>
<dbReference type="AlphaFoldDB" id="A0A1Y2EG90"/>
<feature type="non-terminal residue" evidence="2">
    <location>
        <position position="1"/>
    </location>
</feature>
<dbReference type="PROSITE" id="PS00299">
    <property type="entry name" value="UBIQUITIN_1"/>
    <property type="match status" value="1"/>
</dbReference>
<accession>A0A1Y2EG90</accession>
<dbReference type="SUPFAM" id="SSF54236">
    <property type="entry name" value="Ubiquitin-like"/>
    <property type="match status" value="1"/>
</dbReference>
<organism evidence="2 3">
    <name type="scientific">Leucosporidium creatinivorum</name>
    <dbReference type="NCBI Taxonomy" id="106004"/>
    <lineage>
        <taxon>Eukaryota</taxon>
        <taxon>Fungi</taxon>
        <taxon>Dikarya</taxon>
        <taxon>Basidiomycota</taxon>
        <taxon>Pucciniomycotina</taxon>
        <taxon>Microbotryomycetes</taxon>
        <taxon>Leucosporidiales</taxon>
        <taxon>Leucosporidium</taxon>
    </lineage>
</organism>
<dbReference type="SMART" id="SM00213">
    <property type="entry name" value="UBQ"/>
    <property type="match status" value="1"/>
</dbReference>
<reference evidence="2 3" key="1">
    <citation type="submission" date="2016-07" db="EMBL/GenBank/DDBJ databases">
        <title>Pervasive Adenine N6-methylation of Active Genes in Fungi.</title>
        <authorList>
            <consortium name="DOE Joint Genome Institute"/>
            <person name="Mondo S.J."/>
            <person name="Dannebaum R.O."/>
            <person name="Kuo R.C."/>
            <person name="Labutti K."/>
            <person name="Haridas S."/>
            <person name="Kuo A."/>
            <person name="Salamov A."/>
            <person name="Ahrendt S.R."/>
            <person name="Lipzen A."/>
            <person name="Sullivan W."/>
            <person name="Andreopoulos W.B."/>
            <person name="Clum A."/>
            <person name="Lindquist E."/>
            <person name="Daum C."/>
            <person name="Ramamoorthy G.K."/>
            <person name="Gryganskyi A."/>
            <person name="Culley D."/>
            <person name="Magnuson J.K."/>
            <person name="James T.Y."/>
            <person name="O'Malley M.A."/>
            <person name="Stajich J.E."/>
            <person name="Spatafora J.W."/>
            <person name="Visel A."/>
            <person name="Grigoriev I.V."/>
        </authorList>
    </citation>
    <scope>NUCLEOTIDE SEQUENCE [LARGE SCALE GENOMIC DNA]</scope>
    <source>
        <strain evidence="2 3">62-1032</strain>
    </source>
</reference>
<keyword evidence="3" id="KW-1185">Reference proteome</keyword>
<dbReference type="InterPro" id="IPR019954">
    <property type="entry name" value="Ubiquitin_CS"/>
</dbReference>
<evidence type="ECO:0000313" key="3">
    <source>
        <dbReference type="Proteomes" id="UP000193467"/>
    </source>
</evidence>
<protein>
    <submittedName>
        <fullName evidence="2">Ubiquitin-related domain-containing protein</fullName>
    </submittedName>
</protein>
<dbReference type="EMBL" id="MCGR01000055">
    <property type="protein sequence ID" value="ORY70598.1"/>
    <property type="molecule type" value="Genomic_DNA"/>
</dbReference>
<feature type="domain" description="Ubiquitin-like" evidence="1">
    <location>
        <begin position="1"/>
        <end position="76"/>
    </location>
</feature>
<dbReference type="InterPro" id="IPR050158">
    <property type="entry name" value="Ubiquitin_ubiquitin-like"/>
</dbReference>
<dbReference type="Gene3D" id="3.10.20.90">
    <property type="entry name" value="Phosphatidylinositol 3-kinase Catalytic Subunit, Chain A, domain 1"/>
    <property type="match status" value="1"/>
</dbReference>
<evidence type="ECO:0000313" key="2">
    <source>
        <dbReference type="EMBL" id="ORY70598.1"/>
    </source>
</evidence>
<dbReference type="Pfam" id="PF00240">
    <property type="entry name" value="ubiquitin"/>
    <property type="match status" value="1"/>
</dbReference>
<dbReference type="STRING" id="106004.A0A1Y2EG90"/>
<dbReference type="PROSITE" id="PS50053">
    <property type="entry name" value="UBIQUITIN_2"/>
    <property type="match status" value="1"/>
</dbReference>
<evidence type="ECO:0000259" key="1">
    <source>
        <dbReference type="PROSITE" id="PS50053"/>
    </source>
</evidence>
<sequence>LQLYVKTMTGKTITLAVASANTVNDLKIKIQEKEGIPLDQQRLIFLGKAMEESRTLADYSLQKESTVHLILSLRGGGCSEPTTMGMTAGGKIKQNIVKDTVPIRAY</sequence>
<proteinExistence type="predicted"/>
<dbReference type="PANTHER" id="PTHR10666">
    <property type="entry name" value="UBIQUITIN"/>
    <property type="match status" value="1"/>
</dbReference>
<dbReference type="InterPro" id="IPR029071">
    <property type="entry name" value="Ubiquitin-like_domsf"/>
</dbReference>
<dbReference type="Proteomes" id="UP000193467">
    <property type="component" value="Unassembled WGS sequence"/>
</dbReference>
<dbReference type="PRINTS" id="PR00348">
    <property type="entry name" value="UBIQUITIN"/>
</dbReference>
<dbReference type="OrthoDB" id="428577at2759"/>
<dbReference type="InParanoid" id="A0A1Y2EG90"/>
<dbReference type="InterPro" id="IPR019956">
    <property type="entry name" value="Ubiquitin_dom"/>
</dbReference>
<dbReference type="FunFam" id="3.10.20.90:FF:000222">
    <property type="entry name" value="Polyubiquitin 5"/>
    <property type="match status" value="1"/>
</dbReference>
<comment type="caution">
    <text evidence="2">The sequence shown here is derived from an EMBL/GenBank/DDBJ whole genome shotgun (WGS) entry which is preliminary data.</text>
</comment>
<gene>
    <name evidence="2" type="ORF">BCR35DRAFT_250789</name>
</gene>
<feature type="non-terminal residue" evidence="2">
    <location>
        <position position="106"/>
    </location>
</feature>
<dbReference type="InterPro" id="IPR000626">
    <property type="entry name" value="Ubiquitin-like_dom"/>
</dbReference>